<evidence type="ECO:0000313" key="3">
    <source>
        <dbReference type="Proteomes" id="UP000593571"/>
    </source>
</evidence>
<dbReference type="AlphaFoldDB" id="A0A7J8BT02"/>
<name>A0A7J8BT02_ROUAE</name>
<accession>A0A7J8BT02</accession>
<evidence type="ECO:0000313" key="2">
    <source>
        <dbReference type="EMBL" id="KAF6401586.1"/>
    </source>
</evidence>
<evidence type="ECO:0000256" key="1">
    <source>
        <dbReference type="SAM" id="MobiDB-lite"/>
    </source>
</evidence>
<dbReference type="Proteomes" id="UP000593571">
    <property type="component" value="Unassembled WGS sequence"/>
</dbReference>
<reference evidence="2 3" key="1">
    <citation type="journal article" date="2020" name="Nature">
        <title>Six reference-quality genomes reveal evolution of bat adaptations.</title>
        <authorList>
            <person name="Jebb D."/>
            <person name="Huang Z."/>
            <person name="Pippel M."/>
            <person name="Hughes G.M."/>
            <person name="Lavrichenko K."/>
            <person name="Devanna P."/>
            <person name="Winkler S."/>
            <person name="Jermiin L.S."/>
            <person name="Skirmuntt E.C."/>
            <person name="Katzourakis A."/>
            <person name="Burkitt-Gray L."/>
            <person name="Ray D.A."/>
            <person name="Sullivan K.A.M."/>
            <person name="Roscito J.G."/>
            <person name="Kirilenko B.M."/>
            <person name="Davalos L.M."/>
            <person name="Corthals A.P."/>
            <person name="Power M.L."/>
            <person name="Jones G."/>
            <person name="Ransome R.D."/>
            <person name="Dechmann D.K.N."/>
            <person name="Locatelli A.G."/>
            <person name="Puechmaille S.J."/>
            <person name="Fedrigo O."/>
            <person name="Jarvis E.D."/>
            <person name="Hiller M."/>
            <person name="Vernes S.C."/>
            <person name="Myers E.W."/>
            <person name="Teeling E.C."/>
        </authorList>
    </citation>
    <scope>NUCLEOTIDE SEQUENCE [LARGE SCALE GENOMIC DNA]</scope>
    <source>
        <strain evidence="2">MRouAeg1</strain>
        <tissue evidence="2">Muscle</tissue>
    </source>
</reference>
<dbReference type="EMBL" id="JACASE010000016">
    <property type="protein sequence ID" value="KAF6401586.1"/>
    <property type="molecule type" value="Genomic_DNA"/>
</dbReference>
<comment type="caution">
    <text evidence="2">The sequence shown here is derived from an EMBL/GenBank/DDBJ whole genome shotgun (WGS) entry which is preliminary data.</text>
</comment>
<sequence>MPLNLDQIVTFMLCIVSRQLKIYQNKTKQKQKQRQRQQTNIQTHTGQAKLRSRTAPRRWLQHHGQLPARPGKGLLHFKPPSVQKAFLPLLHPPSSGRRRPREQCCLVSTMGTSVHVSPEHHLCAKCSCPLWRTLQ</sequence>
<organism evidence="2 3">
    <name type="scientific">Rousettus aegyptiacus</name>
    <name type="common">Egyptian fruit bat</name>
    <name type="synonym">Pteropus aegyptiacus</name>
    <dbReference type="NCBI Taxonomy" id="9407"/>
    <lineage>
        <taxon>Eukaryota</taxon>
        <taxon>Metazoa</taxon>
        <taxon>Chordata</taxon>
        <taxon>Craniata</taxon>
        <taxon>Vertebrata</taxon>
        <taxon>Euteleostomi</taxon>
        <taxon>Mammalia</taxon>
        <taxon>Eutheria</taxon>
        <taxon>Laurasiatheria</taxon>
        <taxon>Chiroptera</taxon>
        <taxon>Yinpterochiroptera</taxon>
        <taxon>Pteropodoidea</taxon>
        <taxon>Pteropodidae</taxon>
        <taxon>Rousettinae</taxon>
        <taxon>Rousettus</taxon>
    </lineage>
</organism>
<feature type="region of interest" description="Disordered" evidence="1">
    <location>
        <begin position="27"/>
        <end position="57"/>
    </location>
</feature>
<protein>
    <submittedName>
        <fullName evidence="2">Uncharacterized protein</fullName>
    </submittedName>
</protein>
<proteinExistence type="predicted"/>
<gene>
    <name evidence="2" type="ORF">HJG63_009637</name>
</gene>
<keyword evidence="3" id="KW-1185">Reference proteome</keyword>